<keyword evidence="2" id="KW-0472">Membrane</keyword>
<dbReference type="Proteomes" id="UP000223749">
    <property type="component" value="Chromosome"/>
</dbReference>
<evidence type="ECO:0000313" key="4">
    <source>
        <dbReference type="EMBL" id="ATP58806.1"/>
    </source>
</evidence>
<keyword evidence="2" id="KW-1133">Transmembrane helix</keyword>
<name>A0A2D1UB07_9SPHI</name>
<keyword evidence="2" id="KW-0812">Transmembrane</keyword>
<evidence type="ECO:0000256" key="2">
    <source>
        <dbReference type="SAM" id="Phobius"/>
    </source>
</evidence>
<dbReference type="OrthoDB" id="981213at2"/>
<organism evidence="4 5">
    <name type="scientific">Pedobacter ginsengisoli</name>
    <dbReference type="NCBI Taxonomy" id="363852"/>
    <lineage>
        <taxon>Bacteria</taxon>
        <taxon>Pseudomonadati</taxon>
        <taxon>Bacteroidota</taxon>
        <taxon>Sphingobacteriia</taxon>
        <taxon>Sphingobacteriales</taxon>
        <taxon>Sphingobacteriaceae</taxon>
        <taxon>Pedobacter</taxon>
    </lineage>
</organism>
<keyword evidence="1" id="KW-0175">Coiled coil</keyword>
<accession>A0A2D1UB07</accession>
<feature type="signal peptide" evidence="3">
    <location>
        <begin position="1"/>
        <end position="20"/>
    </location>
</feature>
<proteinExistence type="predicted"/>
<sequence length="202" mass="23233">MRKILLPIITILFINFTALAQVKTDTTKIDPTLKGQYQLLLSKSKTLNGYKLVNPSRLSGFWQNVRDSLNTDRKQLVVTRKKIADQGKEIVNLKKQISDTESSLASSNTKLNEISFLGIGFTKSNYNLFVWGLIIVLGLALVIIILRSAKHIHEARYRSTLYDEISQEYQNYKVKANDKEKKLARELQDERNKLDEFKSRGR</sequence>
<feature type="chain" id="PRO_5013823797" description="tRNA (Guanine-N1)-methyltransferase" evidence="3">
    <location>
        <begin position="21"/>
        <end position="202"/>
    </location>
</feature>
<evidence type="ECO:0000313" key="5">
    <source>
        <dbReference type="Proteomes" id="UP000223749"/>
    </source>
</evidence>
<feature type="coiled-coil region" evidence="1">
    <location>
        <begin position="162"/>
        <end position="200"/>
    </location>
</feature>
<dbReference type="EMBL" id="CP024091">
    <property type="protein sequence ID" value="ATP58806.1"/>
    <property type="molecule type" value="Genomic_DNA"/>
</dbReference>
<dbReference type="KEGG" id="pgs:CPT03_21225"/>
<gene>
    <name evidence="4" type="ORF">CPT03_21225</name>
</gene>
<keyword evidence="5" id="KW-1185">Reference proteome</keyword>
<protein>
    <recommendedName>
        <fullName evidence="6">tRNA (Guanine-N1)-methyltransferase</fullName>
    </recommendedName>
</protein>
<evidence type="ECO:0000256" key="3">
    <source>
        <dbReference type="SAM" id="SignalP"/>
    </source>
</evidence>
<dbReference type="AlphaFoldDB" id="A0A2D1UB07"/>
<keyword evidence="3" id="KW-0732">Signal</keyword>
<feature type="transmembrane region" description="Helical" evidence="2">
    <location>
        <begin position="128"/>
        <end position="149"/>
    </location>
</feature>
<dbReference type="RefSeq" id="WP_099440697.1">
    <property type="nucleotide sequence ID" value="NZ_CP024091.1"/>
</dbReference>
<evidence type="ECO:0000256" key="1">
    <source>
        <dbReference type="SAM" id="Coils"/>
    </source>
</evidence>
<reference evidence="4 5" key="1">
    <citation type="submission" date="2017-10" db="EMBL/GenBank/DDBJ databases">
        <title>Whole genome of Pedobacter ginsengisoli T01R-27 isolated from tomato rhizosphere.</title>
        <authorList>
            <person name="Weon H.-Y."/>
            <person name="Lee S.A."/>
            <person name="Sang M.K."/>
            <person name="Song J."/>
        </authorList>
    </citation>
    <scope>NUCLEOTIDE SEQUENCE [LARGE SCALE GENOMIC DNA]</scope>
    <source>
        <strain evidence="4 5">T01R-27</strain>
    </source>
</reference>
<evidence type="ECO:0008006" key="6">
    <source>
        <dbReference type="Google" id="ProtNLM"/>
    </source>
</evidence>